<sequence length="373" mass="38696">MALTSAQALGATLQELGTTVDAGREAASRLTEASAGISTAVDRAHTGVASMGDVGTQGVATAGDLDGQLRLLRSALGGMSKNHAQFADYFTAIRKLTAAVQDIAHQTNLVALNAAIEAARAGEAGRGFAVVADEVKQLAEKTTQATAEIDQVTHTVGEFSHQLDEAVQGSLRRLDTTQAGVAGMQAAMGRIDDAVRGARGSLDAARQGLAAFQGRVATVQSGQASLARVANETRRQADAAARATVLAHRLGLAKLETEGALDAATLSQMIREACQGLRFAVELAARDPAGLDRRWLDTTPLMRCIAQLRVRRADGSADAVQAAAERFSTQASQYAITLGEGRHADASHMVAGLLKEIDTITQGLSVALSVHAA</sequence>
<keyword evidence="7" id="KW-1185">Reference proteome</keyword>
<evidence type="ECO:0000256" key="4">
    <source>
        <dbReference type="PROSITE-ProRule" id="PRU00284"/>
    </source>
</evidence>
<dbReference type="GO" id="GO:0007165">
    <property type="term" value="P:signal transduction"/>
    <property type="evidence" value="ECO:0007669"/>
    <property type="project" value="UniProtKB-KW"/>
</dbReference>
<organism evidence="6 7">
    <name type="scientific">Luteibacter pinisoli</name>
    <dbReference type="NCBI Taxonomy" id="2589080"/>
    <lineage>
        <taxon>Bacteria</taxon>
        <taxon>Pseudomonadati</taxon>
        <taxon>Pseudomonadota</taxon>
        <taxon>Gammaproteobacteria</taxon>
        <taxon>Lysobacterales</taxon>
        <taxon>Rhodanobacteraceae</taxon>
        <taxon>Luteibacter</taxon>
    </lineage>
</organism>
<protein>
    <submittedName>
        <fullName evidence="6">Chemotaxis protein</fullName>
    </submittedName>
</protein>
<dbReference type="PANTHER" id="PTHR32089">
    <property type="entry name" value="METHYL-ACCEPTING CHEMOTAXIS PROTEIN MCPB"/>
    <property type="match status" value="1"/>
</dbReference>
<evidence type="ECO:0000256" key="1">
    <source>
        <dbReference type="ARBA" id="ARBA00004370"/>
    </source>
</evidence>
<evidence type="ECO:0000256" key="3">
    <source>
        <dbReference type="ARBA" id="ARBA00029447"/>
    </source>
</evidence>
<dbReference type="PANTHER" id="PTHR32089:SF112">
    <property type="entry name" value="LYSOZYME-LIKE PROTEIN-RELATED"/>
    <property type="match status" value="1"/>
</dbReference>
<dbReference type="Proteomes" id="UP000316093">
    <property type="component" value="Chromosome"/>
</dbReference>
<dbReference type="GO" id="GO:0016020">
    <property type="term" value="C:membrane"/>
    <property type="evidence" value="ECO:0007669"/>
    <property type="project" value="UniProtKB-SubCell"/>
</dbReference>
<comment type="subcellular location">
    <subcellularLocation>
        <location evidence="1">Membrane</location>
    </subcellularLocation>
</comment>
<keyword evidence="2 4" id="KW-0807">Transducer</keyword>
<dbReference type="GO" id="GO:0006935">
    <property type="term" value="P:chemotaxis"/>
    <property type="evidence" value="ECO:0007669"/>
    <property type="project" value="InterPro"/>
</dbReference>
<dbReference type="EMBL" id="CP041046">
    <property type="protein sequence ID" value="QDE40568.1"/>
    <property type="molecule type" value="Genomic_DNA"/>
</dbReference>
<dbReference type="Pfam" id="PF00015">
    <property type="entry name" value="MCPsignal"/>
    <property type="match status" value="1"/>
</dbReference>
<dbReference type="Gene3D" id="1.10.287.950">
    <property type="entry name" value="Methyl-accepting chemotaxis protein"/>
    <property type="match status" value="1"/>
</dbReference>
<proteinExistence type="inferred from homology"/>
<reference evidence="6 7" key="1">
    <citation type="submission" date="2019-06" db="EMBL/GenBank/DDBJ databases">
        <title>A complete genome sequence for Luteibacter pinisoli MAH-14.</title>
        <authorList>
            <person name="Baltrus D.A."/>
        </authorList>
    </citation>
    <scope>NUCLEOTIDE SEQUENCE [LARGE SCALE GENOMIC DNA]</scope>
    <source>
        <strain evidence="6 7">MAH-14</strain>
    </source>
</reference>
<name>A0A4Y5Z8Y7_9GAMM</name>
<dbReference type="InterPro" id="IPR004089">
    <property type="entry name" value="MCPsignal_dom"/>
</dbReference>
<comment type="similarity">
    <text evidence="3">Belongs to the methyl-accepting chemotaxis (MCP) protein family.</text>
</comment>
<dbReference type="SMART" id="SM00283">
    <property type="entry name" value="MA"/>
    <property type="match status" value="1"/>
</dbReference>
<evidence type="ECO:0000313" key="7">
    <source>
        <dbReference type="Proteomes" id="UP000316093"/>
    </source>
</evidence>
<evidence type="ECO:0000256" key="2">
    <source>
        <dbReference type="ARBA" id="ARBA00023224"/>
    </source>
</evidence>
<evidence type="ECO:0000259" key="5">
    <source>
        <dbReference type="PROSITE" id="PS50111"/>
    </source>
</evidence>
<dbReference type="InterPro" id="IPR004090">
    <property type="entry name" value="Chemotax_Me-accpt_rcpt"/>
</dbReference>
<dbReference type="OrthoDB" id="5938562at2"/>
<gene>
    <name evidence="6" type="ORF">FIV34_15805</name>
</gene>
<dbReference type="AlphaFoldDB" id="A0A4Y5Z8Y7"/>
<dbReference type="GO" id="GO:0004888">
    <property type="term" value="F:transmembrane signaling receptor activity"/>
    <property type="evidence" value="ECO:0007669"/>
    <property type="project" value="InterPro"/>
</dbReference>
<feature type="domain" description="Methyl-accepting transducer" evidence="5">
    <location>
        <begin position="1"/>
        <end position="230"/>
    </location>
</feature>
<dbReference type="PRINTS" id="PR00260">
    <property type="entry name" value="CHEMTRNSDUCR"/>
</dbReference>
<dbReference type="KEGG" id="lpy:FIV34_15805"/>
<dbReference type="PROSITE" id="PS50111">
    <property type="entry name" value="CHEMOTAXIS_TRANSDUC_2"/>
    <property type="match status" value="1"/>
</dbReference>
<evidence type="ECO:0000313" key="6">
    <source>
        <dbReference type="EMBL" id="QDE40568.1"/>
    </source>
</evidence>
<accession>A0A4Y5Z8Y7</accession>
<dbReference type="SUPFAM" id="SSF58104">
    <property type="entry name" value="Methyl-accepting chemotaxis protein (MCP) signaling domain"/>
    <property type="match status" value="1"/>
</dbReference>